<evidence type="ECO:0000256" key="1">
    <source>
        <dbReference type="SAM" id="MobiDB-lite"/>
    </source>
</evidence>
<dbReference type="InterPro" id="IPR028037">
    <property type="entry name" value="Antitoxin_Rv0909/MT0933"/>
</dbReference>
<dbReference type="RefSeq" id="WP_018119035.1">
    <property type="nucleotide sequence ID" value="NZ_JAKRKB010000021.1"/>
</dbReference>
<evidence type="ECO:0000313" key="3">
    <source>
        <dbReference type="EMBL" id="PKF69172.1"/>
    </source>
</evidence>
<sequence>MGFLDEAKQKAGEFLKSDKAEQQTDQVLDKAADLAKNKLGEDKADQVDKVRNAIDDKIGGQSQADTPDEQ</sequence>
<evidence type="ECO:0000313" key="4">
    <source>
        <dbReference type="Proteomes" id="UP000233249"/>
    </source>
</evidence>
<organism evidence="3 4">
    <name type="scientific">Corynebacterium mastitidis</name>
    <dbReference type="NCBI Taxonomy" id="161890"/>
    <lineage>
        <taxon>Bacteria</taxon>
        <taxon>Bacillati</taxon>
        <taxon>Actinomycetota</taxon>
        <taxon>Actinomycetes</taxon>
        <taxon>Mycobacteriales</taxon>
        <taxon>Corynebacteriaceae</taxon>
        <taxon>Corynebacterium</taxon>
    </lineage>
</organism>
<feature type="compositionally biased region" description="Basic and acidic residues" evidence="1">
    <location>
        <begin position="46"/>
        <end position="58"/>
    </location>
</feature>
<dbReference type="EMBL" id="JBAHVJ010000007">
    <property type="protein sequence ID" value="MEJ4100289.1"/>
    <property type="molecule type" value="Genomic_DNA"/>
</dbReference>
<dbReference type="AlphaFoldDB" id="A0A2N0X8Z5"/>
<feature type="region of interest" description="Disordered" evidence="1">
    <location>
        <begin position="46"/>
        <end position="70"/>
    </location>
</feature>
<dbReference type="GeneID" id="89362060"/>
<proteinExistence type="predicted"/>
<accession>A0A2N0X8Z5</accession>
<evidence type="ECO:0000313" key="5">
    <source>
        <dbReference type="Proteomes" id="UP001359781"/>
    </source>
</evidence>
<comment type="caution">
    <text evidence="3">The sequence shown here is derived from an EMBL/GenBank/DDBJ whole genome shotgun (WGS) entry which is preliminary data.</text>
</comment>
<dbReference type="Proteomes" id="UP001359781">
    <property type="component" value="Unassembled WGS sequence"/>
</dbReference>
<dbReference type="EMBL" id="PJAF01000006">
    <property type="protein sequence ID" value="PKF69172.1"/>
    <property type="molecule type" value="Genomic_DNA"/>
</dbReference>
<dbReference type="Proteomes" id="UP000233249">
    <property type="component" value="Unassembled WGS sequence"/>
</dbReference>
<reference evidence="3 4" key="1">
    <citation type="submission" date="2017-12" db="EMBL/GenBank/DDBJ databases">
        <title>Corynebacterium mastitidis 16-1433 Genome.</title>
        <authorList>
            <person name="Gulvik C.A."/>
        </authorList>
    </citation>
    <scope>NUCLEOTIDE SEQUENCE [LARGE SCALE GENOMIC DNA]</scope>
    <source>
        <strain evidence="3 4">16-1433</strain>
    </source>
</reference>
<gene>
    <name evidence="3" type="ORF">CXB45_03260</name>
    <name evidence="2" type="ORF">V5S96_07965</name>
</gene>
<dbReference type="STRING" id="1121365.GCA_000375365_01806"/>
<feature type="region of interest" description="Disordered" evidence="1">
    <location>
        <begin position="1"/>
        <end position="22"/>
    </location>
</feature>
<protein>
    <submittedName>
        <fullName evidence="3">Antitoxin</fullName>
    </submittedName>
</protein>
<keyword evidence="5" id="KW-1185">Reference proteome</keyword>
<dbReference type="Pfam" id="PF14013">
    <property type="entry name" value="MT0933_antitox"/>
    <property type="match status" value="1"/>
</dbReference>
<evidence type="ECO:0000313" key="2">
    <source>
        <dbReference type="EMBL" id="MEJ4100289.1"/>
    </source>
</evidence>
<dbReference type="OrthoDB" id="5125103at2"/>
<feature type="compositionally biased region" description="Polar residues" evidence="1">
    <location>
        <begin position="60"/>
        <end position="70"/>
    </location>
</feature>
<name>A0A2N0X8Z5_9CORY</name>
<reference evidence="2 5" key="2">
    <citation type="submission" date="2024-02" db="EMBL/GenBank/DDBJ databases">
        <title>Whole genome sequencing and characterization of Corynebacterium isolated from the ocular surface of dry eye disease sufferers.</title>
        <authorList>
            <person name="Naqvi M."/>
        </authorList>
    </citation>
    <scope>NUCLEOTIDE SEQUENCE [LARGE SCALE GENOMIC DNA]</scope>
    <source>
        <strain evidence="2 5">PCRF</strain>
    </source>
</reference>